<feature type="transmembrane region" description="Helical" evidence="1">
    <location>
        <begin position="76"/>
        <end position="94"/>
    </location>
</feature>
<sequence length="406" mass="46580">MKENWNKISLAFLFIVAIIGTLLRSPYVSTLPLEYTNLVHAHSHTAFQGWIYTIIFLILTSTFIGKDKIEKGHYRLQFKLTVLIVLGVLISFTLQGYGLYSIVFSTLFQVLNYWFIYRFLKDSCTAKPNSANYIVLRFIKAGLWLGVLSTIMPFGIGFLSANGQSGTELYHAFVYTFMHLQYNGWFLFVALGLFYKLLERNNIDFSSIQANRFFWFFTVSIIPAITLSLLGMSFSKYLMLPAYFSVFLQLLGLFFFLLSLPRKTASLLRYKSEWLRLYLLVFLASIFLKNILQILSVFTTFQAYAFNNKLIILAYLHLTLIGVISFLFFALMIDMKWIVVDAFVKLGNSLLFLGFATTELILTLGGLGLYYSHQILLTGSISMTLGILILVISRKNRIAHNSYIQL</sequence>
<dbReference type="Proteomes" id="UP001163821">
    <property type="component" value="Unassembled WGS sequence"/>
</dbReference>
<reference evidence="2" key="1">
    <citation type="submission" date="2022-10" db="EMBL/GenBank/DDBJ databases">
        <title>Gaoshiqiia sediminis gen. nov., sp. nov., isolated from coastal sediment.</title>
        <authorList>
            <person name="Yu W.X."/>
            <person name="Mu D.S."/>
            <person name="Du J.Z."/>
            <person name="Liang Y.Q."/>
        </authorList>
    </citation>
    <scope>NUCLEOTIDE SEQUENCE</scope>
    <source>
        <strain evidence="2">A06</strain>
    </source>
</reference>
<keyword evidence="1" id="KW-1133">Transmembrane helix</keyword>
<keyword evidence="1" id="KW-0472">Membrane</keyword>
<keyword evidence="3" id="KW-1185">Reference proteome</keyword>
<evidence type="ECO:0000313" key="3">
    <source>
        <dbReference type="Proteomes" id="UP001163821"/>
    </source>
</evidence>
<feature type="transmembrane region" description="Helical" evidence="1">
    <location>
        <begin position="310"/>
        <end position="329"/>
    </location>
</feature>
<proteinExistence type="predicted"/>
<dbReference type="EMBL" id="JAPAAF010000006">
    <property type="protein sequence ID" value="MCW0482317.1"/>
    <property type="molecule type" value="Genomic_DNA"/>
</dbReference>
<feature type="transmembrane region" description="Helical" evidence="1">
    <location>
        <begin position="279"/>
        <end position="304"/>
    </location>
</feature>
<gene>
    <name evidence="2" type="ORF">N2K84_06215</name>
</gene>
<comment type="caution">
    <text evidence="2">The sequence shown here is derived from an EMBL/GenBank/DDBJ whole genome shotgun (WGS) entry which is preliminary data.</text>
</comment>
<protein>
    <submittedName>
        <fullName evidence="2">Uncharacterized protein</fullName>
    </submittedName>
</protein>
<feature type="transmembrane region" description="Helical" evidence="1">
    <location>
        <begin position="240"/>
        <end position="258"/>
    </location>
</feature>
<feature type="transmembrane region" description="Helical" evidence="1">
    <location>
        <begin position="173"/>
        <end position="194"/>
    </location>
</feature>
<organism evidence="2 3">
    <name type="scientific">Gaoshiqia sediminis</name>
    <dbReference type="NCBI Taxonomy" id="2986998"/>
    <lineage>
        <taxon>Bacteria</taxon>
        <taxon>Pseudomonadati</taxon>
        <taxon>Bacteroidota</taxon>
        <taxon>Bacteroidia</taxon>
        <taxon>Marinilabiliales</taxon>
        <taxon>Prolixibacteraceae</taxon>
        <taxon>Gaoshiqia</taxon>
    </lineage>
</organism>
<dbReference type="AlphaFoldDB" id="A0AA41Y733"/>
<feature type="transmembrane region" description="Helical" evidence="1">
    <location>
        <begin position="350"/>
        <end position="369"/>
    </location>
</feature>
<feature type="transmembrane region" description="Helical" evidence="1">
    <location>
        <begin position="214"/>
        <end position="234"/>
    </location>
</feature>
<evidence type="ECO:0000256" key="1">
    <source>
        <dbReference type="SAM" id="Phobius"/>
    </source>
</evidence>
<feature type="transmembrane region" description="Helical" evidence="1">
    <location>
        <begin position="100"/>
        <end position="120"/>
    </location>
</feature>
<evidence type="ECO:0000313" key="2">
    <source>
        <dbReference type="EMBL" id="MCW0482317.1"/>
    </source>
</evidence>
<feature type="transmembrane region" description="Helical" evidence="1">
    <location>
        <begin position="375"/>
        <end position="393"/>
    </location>
</feature>
<name>A0AA41Y733_9BACT</name>
<feature type="transmembrane region" description="Helical" evidence="1">
    <location>
        <begin position="141"/>
        <end position="161"/>
    </location>
</feature>
<dbReference type="RefSeq" id="WP_282590923.1">
    <property type="nucleotide sequence ID" value="NZ_JAPAAF010000006.1"/>
</dbReference>
<keyword evidence="1" id="KW-0812">Transmembrane</keyword>
<feature type="transmembrane region" description="Helical" evidence="1">
    <location>
        <begin position="46"/>
        <end position="64"/>
    </location>
</feature>
<accession>A0AA41Y733</accession>